<feature type="transmembrane region" description="Helical" evidence="7">
    <location>
        <begin position="249"/>
        <end position="268"/>
    </location>
</feature>
<evidence type="ECO:0000256" key="2">
    <source>
        <dbReference type="ARBA" id="ARBA00022475"/>
    </source>
</evidence>
<dbReference type="OrthoDB" id="3229302at2"/>
<evidence type="ECO:0000313" key="8">
    <source>
        <dbReference type="EMBL" id="AMB58997.1"/>
    </source>
</evidence>
<evidence type="ECO:0000256" key="5">
    <source>
        <dbReference type="ARBA" id="ARBA00023136"/>
    </source>
</evidence>
<feature type="transmembrane region" description="Helical" evidence="7">
    <location>
        <begin position="124"/>
        <end position="147"/>
    </location>
</feature>
<organism evidence="8 9">
    <name type="scientific">Microterricola viridarii</name>
    <dbReference type="NCBI Taxonomy" id="412690"/>
    <lineage>
        <taxon>Bacteria</taxon>
        <taxon>Bacillati</taxon>
        <taxon>Actinomycetota</taxon>
        <taxon>Actinomycetes</taxon>
        <taxon>Micrococcales</taxon>
        <taxon>Microbacteriaceae</taxon>
        <taxon>Microterricola</taxon>
    </lineage>
</organism>
<keyword evidence="9" id="KW-1185">Reference proteome</keyword>
<evidence type="ECO:0000256" key="7">
    <source>
        <dbReference type="SAM" id="Phobius"/>
    </source>
</evidence>
<protein>
    <submittedName>
        <fullName evidence="8">Uncharacterized protein</fullName>
    </submittedName>
</protein>
<keyword evidence="5 7" id="KW-0472">Membrane</keyword>
<dbReference type="EMBL" id="CP014145">
    <property type="protein sequence ID" value="AMB58997.1"/>
    <property type="molecule type" value="Genomic_DNA"/>
</dbReference>
<sequence>MTENDAKPDGPRWLATLKRRFAAPVRWGKAVVDFVLQLKPVRVFNRYAGDRGPLLAAGMSYQALFAVFAGVYVGFTLAGLWLAANPAVWAALIELINGFIPGLLRTPGGSDEALVDPDAIIQPLTLSISGIIALVGLVATSIAWIGATRTAVRGIFRLPNDTTFFVLLTLRDLGLALALGLALIAAALISVFSTSALGLLAAELGASTSSVGFVLISQAVGILLVFIIDTLTLVALILLISGIKVPGGILWRGVLLGGAAMTALQLLGGSLLGGAAANPLLASFTALIGVLIWFNLLNQLLLLIASWIATGVDDRRAGITATVAMRSTAERRVLHAKVRVQQAQQELASAMTVASALTPEHPSTPGAGQSGDPGRSV</sequence>
<proteinExistence type="predicted"/>
<reference evidence="9" key="2">
    <citation type="submission" date="2016-01" db="EMBL/GenBank/DDBJ databases">
        <title>First complete genome sequence of a species in the genus Microterricola, an extremophilic cold active enzyme producing strain ERGS5:02 isolated from Sikkim Himalaya.</title>
        <authorList>
            <person name="Kumar R."/>
            <person name="Singh D."/>
            <person name="Swarnkar M.K."/>
        </authorList>
    </citation>
    <scope>NUCLEOTIDE SEQUENCE [LARGE SCALE GENOMIC DNA]</scope>
    <source>
        <strain evidence="9">ERGS5:02</strain>
    </source>
</reference>
<dbReference type="PANTHER" id="PTHR30213:SF1">
    <property type="entry name" value="INNER MEMBRANE PROTEIN YHJD"/>
    <property type="match status" value="1"/>
</dbReference>
<dbReference type="RefSeq" id="WP_067228111.1">
    <property type="nucleotide sequence ID" value="NZ_CP014145.1"/>
</dbReference>
<evidence type="ECO:0000256" key="1">
    <source>
        <dbReference type="ARBA" id="ARBA00004651"/>
    </source>
</evidence>
<dbReference type="GO" id="GO:0005886">
    <property type="term" value="C:plasma membrane"/>
    <property type="evidence" value="ECO:0007669"/>
    <property type="project" value="UniProtKB-SubCell"/>
</dbReference>
<evidence type="ECO:0000256" key="6">
    <source>
        <dbReference type="SAM" id="MobiDB-lite"/>
    </source>
</evidence>
<reference evidence="8 9" key="1">
    <citation type="journal article" date="2016" name="J. Biotechnol.">
        <title>First complete genome sequence of a species in the genus Microterricola, an extremophilic cold active enzyme producing bacterial strain ERGS5:02 isolated from Sikkim Himalaya.</title>
        <authorList>
            <person name="Himanshu"/>
            <person name="Swarnkar M.K."/>
            <person name="Singh D."/>
            <person name="Kumar R."/>
        </authorList>
    </citation>
    <scope>NUCLEOTIDE SEQUENCE [LARGE SCALE GENOMIC DNA]</scope>
    <source>
        <strain evidence="8 9">ERGS5:02</strain>
    </source>
</reference>
<dbReference type="KEGG" id="mvd:AWU67_09135"/>
<keyword evidence="4 7" id="KW-1133">Transmembrane helix</keyword>
<name>A0A109QWY3_9MICO</name>
<feature type="transmembrane region" description="Helical" evidence="7">
    <location>
        <begin position="280"/>
        <end position="309"/>
    </location>
</feature>
<feature type="transmembrane region" description="Helical" evidence="7">
    <location>
        <begin position="175"/>
        <end position="201"/>
    </location>
</feature>
<dbReference type="AlphaFoldDB" id="A0A109QWY3"/>
<dbReference type="Proteomes" id="UP000058305">
    <property type="component" value="Chromosome"/>
</dbReference>
<keyword evidence="2" id="KW-1003">Cell membrane</keyword>
<keyword evidence="3 7" id="KW-0812">Transmembrane</keyword>
<dbReference type="PANTHER" id="PTHR30213">
    <property type="entry name" value="INNER MEMBRANE PROTEIN YHJD"/>
    <property type="match status" value="1"/>
</dbReference>
<feature type="transmembrane region" description="Helical" evidence="7">
    <location>
        <begin position="87"/>
        <end position="104"/>
    </location>
</feature>
<evidence type="ECO:0000313" key="9">
    <source>
        <dbReference type="Proteomes" id="UP000058305"/>
    </source>
</evidence>
<dbReference type="InterPro" id="IPR017039">
    <property type="entry name" value="Virul_fac_BrkB"/>
</dbReference>
<comment type="subcellular location">
    <subcellularLocation>
        <location evidence="1">Cell membrane</location>
        <topology evidence="1">Multi-pass membrane protein</topology>
    </subcellularLocation>
</comment>
<feature type="transmembrane region" description="Helical" evidence="7">
    <location>
        <begin position="213"/>
        <end position="240"/>
    </location>
</feature>
<evidence type="ECO:0000256" key="3">
    <source>
        <dbReference type="ARBA" id="ARBA00022692"/>
    </source>
</evidence>
<evidence type="ECO:0000256" key="4">
    <source>
        <dbReference type="ARBA" id="ARBA00022989"/>
    </source>
</evidence>
<dbReference type="Pfam" id="PF03631">
    <property type="entry name" value="Virul_fac_BrkB"/>
    <property type="match status" value="1"/>
</dbReference>
<feature type="transmembrane region" description="Helical" evidence="7">
    <location>
        <begin position="61"/>
        <end position="82"/>
    </location>
</feature>
<gene>
    <name evidence="8" type="ORF">AWU67_09135</name>
</gene>
<feature type="region of interest" description="Disordered" evidence="6">
    <location>
        <begin position="354"/>
        <end position="377"/>
    </location>
</feature>
<accession>A0A109QWY3</accession>